<keyword evidence="6" id="KW-0539">Nucleus</keyword>
<dbReference type="GO" id="GO:0009944">
    <property type="term" value="P:polarity specification of adaxial/abaxial axis"/>
    <property type="evidence" value="ECO:0007669"/>
    <property type="project" value="TreeGrafter"/>
</dbReference>
<evidence type="ECO:0000259" key="9">
    <source>
        <dbReference type="Pfam" id="PF24868"/>
    </source>
</evidence>
<comment type="subcellular location">
    <subcellularLocation>
        <location evidence="1">Nucleus</location>
    </subcellularLocation>
</comment>
<comment type="similarity">
    <text evidence="2">Belongs to the YABBY family.</text>
</comment>
<dbReference type="Proteomes" id="UP000663760">
    <property type="component" value="Chromosome 9"/>
</dbReference>
<dbReference type="AlphaFoldDB" id="A0A7I8KWT3"/>
<evidence type="ECO:0000256" key="3">
    <source>
        <dbReference type="ARBA" id="ARBA00022723"/>
    </source>
</evidence>
<evidence type="ECO:0000259" key="8">
    <source>
        <dbReference type="Pfam" id="PF04690"/>
    </source>
</evidence>
<proteinExistence type="inferred from homology"/>
<organism evidence="10 11">
    <name type="scientific">Spirodela intermedia</name>
    <name type="common">Intermediate duckweed</name>
    <dbReference type="NCBI Taxonomy" id="51605"/>
    <lineage>
        <taxon>Eukaryota</taxon>
        <taxon>Viridiplantae</taxon>
        <taxon>Streptophyta</taxon>
        <taxon>Embryophyta</taxon>
        <taxon>Tracheophyta</taxon>
        <taxon>Spermatophyta</taxon>
        <taxon>Magnoliopsida</taxon>
        <taxon>Liliopsida</taxon>
        <taxon>Araceae</taxon>
        <taxon>Lemnoideae</taxon>
        <taxon>Spirodela</taxon>
    </lineage>
</organism>
<dbReference type="GO" id="GO:0048481">
    <property type="term" value="P:plant ovule development"/>
    <property type="evidence" value="ECO:0007669"/>
    <property type="project" value="TreeGrafter"/>
</dbReference>
<sequence length="204" mass="22698">MSTCSPFFDLSEQLCYVHCGFCTTILLVSVPCSSLSKVVTVRCGHCQGLLSVDMSRVPLVPWQLLSELTPHIPVDHGDGEPVVDEEEEQEEEEEEEQEADVPMNTVVNKPPEKRQRAPSAYNCFIKEEIKRIKGRDPSITHKEAFSTAAKNWAHFPRIQQKGEGESCSLGLEKLAGETAGADEVMVALPWAWSLPFSPWVFHSG</sequence>
<dbReference type="InterPro" id="IPR006780">
    <property type="entry name" value="YABBY"/>
</dbReference>
<accession>A0A7I8KWT3</accession>
<reference evidence="10" key="1">
    <citation type="submission" date="2020-02" db="EMBL/GenBank/DDBJ databases">
        <authorList>
            <person name="Scholz U."/>
            <person name="Mascher M."/>
            <person name="Fiebig A."/>
        </authorList>
    </citation>
    <scope>NUCLEOTIDE SEQUENCE</scope>
</reference>
<dbReference type="FunFam" id="1.10.30.10:FF:000076">
    <property type="entry name" value="Axial regulator YABBY 4"/>
    <property type="match status" value="1"/>
</dbReference>
<evidence type="ECO:0000313" key="10">
    <source>
        <dbReference type="EMBL" id="CAA7402273.1"/>
    </source>
</evidence>
<gene>
    <name evidence="10" type="ORF">SI8410_09012951</name>
</gene>
<dbReference type="PANTHER" id="PTHR31675">
    <property type="entry name" value="PROTEIN YABBY 6-RELATED"/>
    <property type="match status" value="1"/>
</dbReference>
<feature type="compositionally biased region" description="Acidic residues" evidence="7">
    <location>
        <begin position="81"/>
        <end position="99"/>
    </location>
</feature>
<evidence type="ECO:0000256" key="6">
    <source>
        <dbReference type="ARBA" id="ARBA00023242"/>
    </source>
</evidence>
<dbReference type="InterPro" id="IPR036910">
    <property type="entry name" value="HMG_box_dom_sf"/>
</dbReference>
<evidence type="ECO:0000256" key="4">
    <source>
        <dbReference type="ARBA" id="ARBA00022771"/>
    </source>
</evidence>
<evidence type="ECO:0000256" key="1">
    <source>
        <dbReference type="ARBA" id="ARBA00004123"/>
    </source>
</evidence>
<keyword evidence="5" id="KW-0862">Zinc</keyword>
<dbReference type="GO" id="GO:0008270">
    <property type="term" value="F:zinc ion binding"/>
    <property type="evidence" value="ECO:0007669"/>
    <property type="project" value="UniProtKB-KW"/>
</dbReference>
<evidence type="ECO:0000256" key="7">
    <source>
        <dbReference type="SAM" id="MobiDB-lite"/>
    </source>
</evidence>
<keyword evidence="3" id="KW-0479">Metal-binding</keyword>
<evidence type="ECO:0000256" key="2">
    <source>
        <dbReference type="ARBA" id="ARBA00010325"/>
    </source>
</evidence>
<dbReference type="Gene3D" id="1.10.30.10">
    <property type="entry name" value="High mobility group box domain"/>
    <property type="match status" value="1"/>
</dbReference>
<dbReference type="Pfam" id="PF04690">
    <property type="entry name" value="YABBY"/>
    <property type="match status" value="1"/>
</dbReference>
<evidence type="ECO:0000256" key="5">
    <source>
        <dbReference type="ARBA" id="ARBA00022833"/>
    </source>
</evidence>
<feature type="domain" description="YABBY protein C-terminal" evidence="8">
    <location>
        <begin position="95"/>
        <end position="161"/>
    </location>
</feature>
<keyword evidence="11" id="KW-1185">Reference proteome</keyword>
<keyword evidence="4" id="KW-0863">Zinc-finger</keyword>
<evidence type="ECO:0000313" key="11">
    <source>
        <dbReference type="Proteomes" id="UP000663760"/>
    </source>
</evidence>
<dbReference type="GO" id="GO:0045165">
    <property type="term" value="P:cell fate commitment"/>
    <property type="evidence" value="ECO:0007669"/>
    <property type="project" value="TreeGrafter"/>
</dbReference>
<dbReference type="OrthoDB" id="667577at2759"/>
<dbReference type="SUPFAM" id="SSF47095">
    <property type="entry name" value="HMG-box"/>
    <property type="match status" value="1"/>
</dbReference>
<dbReference type="EMBL" id="LR746272">
    <property type="protein sequence ID" value="CAA7402273.1"/>
    <property type="molecule type" value="Genomic_DNA"/>
</dbReference>
<dbReference type="GO" id="GO:0005634">
    <property type="term" value="C:nucleus"/>
    <property type="evidence" value="ECO:0007669"/>
    <property type="project" value="UniProtKB-SubCell"/>
</dbReference>
<protein>
    <submittedName>
        <fullName evidence="10">Uncharacterized protein</fullName>
    </submittedName>
</protein>
<dbReference type="InterPro" id="IPR056776">
    <property type="entry name" value="YABBY_N"/>
</dbReference>
<feature type="region of interest" description="Disordered" evidence="7">
    <location>
        <begin position="71"/>
        <end position="113"/>
    </location>
</feature>
<dbReference type="Pfam" id="PF24868">
    <property type="entry name" value="YABBY_N"/>
    <property type="match status" value="1"/>
</dbReference>
<name>A0A7I8KWT3_SPIIN</name>
<dbReference type="InterPro" id="IPR056775">
    <property type="entry name" value="YABBY_C"/>
</dbReference>
<feature type="domain" description="YABBY N-terminal" evidence="9">
    <location>
        <begin position="10"/>
        <end position="57"/>
    </location>
</feature>
<dbReference type="PANTHER" id="PTHR31675:SF8">
    <property type="entry name" value="AXIAL REGULATOR YABBY 4"/>
    <property type="match status" value="1"/>
</dbReference>